<gene>
    <name evidence="2" type="primary">phnB</name>
    <name evidence="2" type="ORF">GCM10011588_22200</name>
</gene>
<accession>A0A917RGX1</accession>
<dbReference type="InterPro" id="IPR028973">
    <property type="entry name" value="PhnB-like"/>
</dbReference>
<dbReference type="EMBL" id="BMMH01000003">
    <property type="protein sequence ID" value="GGL07296.1"/>
    <property type="molecule type" value="Genomic_DNA"/>
</dbReference>
<evidence type="ECO:0000313" key="2">
    <source>
        <dbReference type="EMBL" id="GGL07296.1"/>
    </source>
</evidence>
<protein>
    <submittedName>
        <fullName evidence="2">VOC family protein</fullName>
    </submittedName>
</protein>
<dbReference type="Gene3D" id="3.10.180.10">
    <property type="entry name" value="2,3-Dihydroxybiphenyl 1,2-Dioxygenase, domain 1"/>
    <property type="match status" value="1"/>
</dbReference>
<organism evidence="2 3">
    <name type="scientific">Nocardia jinanensis</name>
    <dbReference type="NCBI Taxonomy" id="382504"/>
    <lineage>
        <taxon>Bacteria</taxon>
        <taxon>Bacillati</taxon>
        <taxon>Actinomycetota</taxon>
        <taxon>Actinomycetes</taxon>
        <taxon>Mycobacteriales</taxon>
        <taxon>Nocardiaceae</taxon>
        <taxon>Nocardia</taxon>
    </lineage>
</organism>
<name>A0A917RGX1_9NOCA</name>
<keyword evidence="3" id="KW-1185">Reference proteome</keyword>
<dbReference type="Pfam" id="PF06983">
    <property type="entry name" value="3-dmu-9_3-mt"/>
    <property type="match status" value="1"/>
</dbReference>
<proteinExistence type="predicted"/>
<dbReference type="RefSeq" id="WP_058854196.1">
    <property type="nucleotide sequence ID" value="NZ_BMMH01000003.1"/>
</dbReference>
<evidence type="ECO:0000313" key="3">
    <source>
        <dbReference type="Proteomes" id="UP000638263"/>
    </source>
</evidence>
<dbReference type="PANTHER" id="PTHR33990">
    <property type="entry name" value="PROTEIN YJDN-RELATED"/>
    <property type="match status" value="1"/>
</dbReference>
<dbReference type="SUPFAM" id="SSF54593">
    <property type="entry name" value="Glyoxalase/Bleomycin resistance protein/Dihydroxybiphenyl dioxygenase"/>
    <property type="match status" value="1"/>
</dbReference>
<dbReference type="InterPro" id="IPR029068">
    <property type="entry name" value="Glyas_Bleomycin-R_OHBP_Dase"/>
</dbReference>
<dbReference type="PANTHER" id="PTHR33990:SF1">
    <property type="entry name" value="PROTEIN YJDN"/>
    <property type="match status" value="1"/>
</dbReference>
<reference evidence="2" key="2">
    <citation type="submission" date="2020-09" db="EMBL/GenBank/DDBJ databases">
        <authorList>
            <person name="Sun Q."/>
            <person name="Zhou Y."/>
        </authorList>
    </citation>
    <scope>NUCLEOTIDE SEQUENCE</scope>
    <source>
        <strain evidence="2">CGMCC 4.3508</strain>
    </source>
</reference>
<dbReference type="AlphaFoldDB" id="A0A917RGX1"/>
<feature type="domain" description="PhnB-like" evidence="1">
    <location>
        <begin position="4"/>
        <end position="135"/>
    </location>
</feature>
<evidence type="ECO:0000259" key="1">
    <source>
        <dbReference type="Pfam" id="PF06983"/>
    </source>
</evidence>
<dbReference type="CDD" id="cd06588">
    <property type="entry name" value="PhnB_like"/>
    <property type="match status" value="1"/>
</dbReference>
<comment type="caution">
    <text evidence="2">The sequence shown here is derived from an EMBL/GenBank/DDBJ whole genome shotgun (WGS) entry which is preliminary data.</text>
</comment>
<sequence>MKSVNAYLMFNGSAEEAFTFYQSVFGGELQLIRFGDMSEGANLPDEAKTLVAHTALPLAGTGQILMGSDCPPGQTVEVPQRPNFTVCLEVSDRDEAERVFGALSAGGSIDMHLATTEWTELFGMLTDKFSIPWMIDYNSAE</sequence>
<dbReference type="Proteomes" id="UP000638263">
    <property type="component" value="Unassembled WGS sequence"/>
</dbReference>
<reference evidence="2" key="1">
    <citation type="journal article" date="2014" name="Int. J. Syst. Evol. Microbiol.">
        <title>Complete genome sequence of Corynebacterium casei LMG S-19264T (=DSM 44701T), isolated from a smear-ripened cheese.</title>
        <authorList>
            <consortium name="US DOE Joint Genome Institute (JGI-PGF)"/>
            <person name="Walter F."/>
            <person name="Albersmeier A."/>
            <person name="Kalinowski J."/>
            <person name="Ruckert C."/>
        </authorList>
    </citation>
    <scope>NUCLEOTIDE SEQUENCE</scope>
    <source>
        <strain evidence="2">CGMCC 4.3508</strain>
    </source>
</reference>